<dbReference type="Pfam" id="PF09783">
    <property type="entry name" value="Vac_ImportDeg"/>
    <property type="match status" value="1"/>
</dbReference>
<feature type="region of interest" description="Disordered" evidence="2">
    <location>
        <begin position="418"/>
        <end position="464"/>
    </location>
</feature>
<dbReference type="PANTHER" id="PTHR14534">
    <property type="entry name" value="VACUOLAR IMPORT AND DEGRADATION PROTEIN 24"/>
    <property type="match status" value="1"/>
</dbReference>
<dbReference type="GO" id="GO:0045721">
    <property type="term" value="P:negative regulation of gluconeogenesis"/>
    <property type="evidence" value="ECO:0007669"/>
    <property type="project" value="TreeGrafter"/>
</dbReference>
<gene>
    <name evidence="3" type="ORF">RHS01_02659</name>
</gene>
<evidence type="ECO:0000313" key="3">
    <source>
        <dbReference type="EMBL" id="KAF8758670.1"/>
    </source>
</evidence>
<feature type="region of interest" description="Disordered" evidence="2">
    <location>
        <begin position="116"/>
        <end position="194"/>
    </location>
</feature>
<feature type="compositionally biased region" description="Low complexity" evidence="2">
    <location>
        <begin position="150"/>
        <end position="167"/>
    </location>
</feature>
<evidence type="ECO:0000313" key="4">
    <source>
        <dbReference type="Proteomes" id="UP000614334"/>
    </source>
</evidence>
<comment type="similarity">
    <text evidence="1">Belongs to the GID4/VID24 family.</text>
</comment>
<proteinExistence type="inferred from homology"/>
<evidence type="ECO:0000256" key="1">
    <source>
        <dbReference type="ARBA" id="ARBA00061469"/>
    </source>
</evidence>
<dbReference type="Proteomes" id="UP000614334">
    <property type="component" value="Unassembled WGS sequence"/>
</dbReference>
<reference evidence="3" key="1">
    <citation type="submission" date="2020-09" db="EMBL/GenBank/DDBJ databases">
        <title>Comparative genome analyses of four rice-infecting Rhizoctonia solani isolates reveal extensive enrichment of homogalacturonan modification genes.</title>
        <authorList>
            <person name="Lee D.-Y."/>
            <person name="Jeon J."/>
            <person name="Kim K.-T."/>
            <person name="Cheong K."/>
            <person name="Song H."/>
            <person name="Choi G."/>
            <person name="Ko J."/>
            <person name="Opiyo S.O."/>
            <person name="Zuo S."/>
            <person name="Madhav S."/>
            <person name="Lee Y.-H."/>
            <person name="Wang G.-L."/>
        </authorList>
    </citation>
    <scope>NUCLEOTIDE SEQUENCE</scope>
    <source>
        <strain evidence="3">AG1-IA B2</strain>
    </source>
</reference>
<feature type="compositionally biased region" description="Polar residues" evidence="2">
    <location>
        <begin position="447"/>
        <end position="462"/>
    </location>
</feature>
<dbReference type="GO" id="GO:0006623">
    <property type="term" value="P:protein targeting to vacuole"/>
    <property type="evidence" value="ECO:0007669"/>
    <property type="project" value="TreeGrafter"/>
</dbReference>
<sequence length="523" mass="58157">MPSEQVVTTLPLVETHITATPQIKLCGTCHSPLTDTPELVFVGPASPGDVFNPSPFCGVCAERARSFDVFANPLGPRLRRQSTLAPMVEEPTEYTESQHPPATTTTTMATTTTATLPAHDPHVQSPQRMDLSPLTIGSGPCAFDSHPHSHSVPSHHTLHSARSLLSPDSPPPSDREHPRDSALRSRSAALSEPDPYADVTRLRLNNTRQDCLYPGASFVGIQKSGRNSYNVSVTIVNVDFPGSTLCGYLTIENLTDDHPQLTTYFDAEIIGPKYGFLTQSYGASEMDDMTHWGRFDSFRAIKSEMRRPGLTIRQKSLSERGFVFMRWKERFLVPEHQVRGIRGASYDGFYYVCVQLNSPAESPSATHSHPFRERHHLSRVTILSPTSHIVNPITHIPMYLQRAREPCHPRLPIRHDRPVPCCPKFSNRPKSSPPVADQFTPHVPIPASTTSNPHSKSQSPSDVSYEPTYYSLRESFSGHGGGRGPRTSTATMTGFYFHQNSEPYQQLTLHHVPERTTSVFEFC</sequence>
<organism evidence="3 4">
    <name type="scientific">Rhizoctonia solani</name>
    <dbReference type="NCBI Taxonomy" id="456999"/>
    <lineage>
        <taxon>Eukaryota</taxon>
        <taxon>Fungi</taxon>
        <taxon>Dikarya</taxon>
        <taxon>Basidiomycota</taxon>
        <taxon>Agaricomycotina</taxon>
        <taxon>Agaricomycetes</taxon>
        <taxon>Cantharellales</taxon>
        <taxon>Ceratobasidiaceae</taxon>
        <taxon>Rhizoctonia</taxon>
    </lineage>
</organism>
<dbReference type="PANTHER" id="PTHR14534:SF3">
    <property type="entry name" value="GID COMPLEX SUBUNIT 4 HOMOLOG"/>
    <property type="match status" value="1"/>
</dbReference>
<dbReference type="GO" id="GO:0043161">
    <property type="term" value="P:proteasome-mediated ubiquitin-dependent protein catabolic process"/>
    <property type="evidence" value="ECO:0007669"/>
    <property type="project" value="TreeGrafter"/>
</dbReference>
<dbReference type="GO" id="GO:0034657">
    <property type="term" value="C:GID complex"/>
    <property type="evidence" value="ECO:0007669"/>
    <property type="project" value="TreeGrafter"/>
</dbReference>
<accession>A0A8H7ILY4</accession>
<protein>
    <submittedName>
        <fullName evidence="3">Vacuolar import and degradation protein</fullName>
    </submittedName>
</protein>
<feature type="compositionally biased region" description="Basic and acidic residues" evidence="2">
    <location>
        <begin position="173"/>
        <end position="183"/>
    </location>
</feature>
<name>A0A8H7ILY4_9AGAM</name>
<dbReference type="AlphaFoldDB" id="A0A8H7ILY4"/>
<dbReference type="InterPro" id="IPR018618">
    <property type="entry name" value="GID4/10-like"/>
</dbReference>
<dbReference type="EMBL" id="JACYCF010000003">
    <property type="protein sequence ID" value="KAF8758670.1"/>
    <property type="molecule type" value="Genomic_DNA"/>
</dbReference>
<comment type="caution">
    <text evidence="3">The sequence shown here is derived from an EMBL/GenBank/DDBJ whole genome shotgun (WGS) entry which is preliminary data.</text>
</comment>
<evidence type="ECO:0000256" key="2">
    <source>
        <dbReference type="SAM" id="MobiDB-lite"/>
    </source>
</evidence>
<dbReference type="GO" id="GO:0007039">
    <property type="term" value="P:protein catabolic process in the vacuole"/>
    <property type="evidence" value="ECO:0007669"/>
    <property type="project" value="TreeGrafter"/>
</dbReference>
<dbReference type="GO" id="GO:0005773">
    <property type="term" value="C:vacuole"/>
    <property type="evidence" value="ECO:0007669"/>
    <property type="project" value="GOC"/>
</dbReference>